<dbReference type="AlphaFoldDB" id="A0A9D9HCQ4"/>
<dbReference type="Pfam" id="PF18174">
    <property type="entry name" value="HU-CCDC81_bac_1"/>
    <property type="match status" value="1"/>
</dbReference>
<sequence>MDIDLLSKMVKELILDNDKVSLPGLGAFVAEVVPATFSDKGYTVNPPYRRLSFRSNLEPDTLLAELYARANGVAEDIAGRIVTEFVSELAEVLKVKKTVVFPGLGRLRATKENNVFFVADEDLDIYPEGFGLEPVSLKTHQETREEVGAVVESLAAAFAGTDSGVRSDSETGPEDSPETVEENVNEPADDVNVEVVPVGPADDVAELEPGDGAEAEKELTEAVTGHAEIEHEGLGTEPVETAPYDPSIWTEVWSEARLARTDDGGEMTPEDGVGESAVTAGNGQRAVDGKESGEAGKGGWKAWSTPRKVVVTVGCIAGAAAVLLLLYMILARLCPDFINSILYDEGELEVLRYRQQ</sequence>
<accession>A0A9D9HCQ4</accession>
<feature type="domain" description="CCDC81-like prokaryotic HU" evidence="3">
    <location>
        <begin position="6"/>
        <end position="58"/>
    </location>
</feature>
<keyword evidence="2" id="KW-0812">Transmembrane</keyword>
<organism evidence="4 5">
    <name type="scientific">Candidatus Cryptobacteroides merdavium</name>
    <dbReference type="NCBI Taxonomy" id="2840769"/>
    <lineage>
        <taxon>Bacteria</taxon>
        <taxon>Pseudomonadati</taxon>
        <taxon>Bacteroidota</taxon>
        <taxon>Bacteroidia</taxon>
        <taxon>Bacteroidales</taxon>
        <taxon>Candidatus Cryptobacteroides</taxon>
    </lineage>
</organism>
<reference evidence="4" key="2">
    <citation type="journal article" date="2021" name="PeerJ">
        <title>Extensive microbial diversity within the chicken gut microbiome revealed by metagenomics and culture.</title>
        <authorList>
            <person name="Gilroy R."/>
            <person name="Ravi A."/>
            <person name="Getino M."/>
            <person name="Pursley I."/>
            <person name="Horton D.L."/>
            <person name="Alikhan N.F."/>
            <person name="Baker D."/>
            <person name="Gharbi K."/>
            <person name="Hall N."/>
            <person name="Watson M."/>
            <person name="Adriaenssens E.M."/>
            <person name="Foster-Nyarko E."/>
            <person name="Jarju S."/>
            <person name="Secka A."/>
            <person name="Antonio M."/>
            <person name="Oren A."/>
            <person name="Chaudhuri R.R."/>
            <person name="La Ragione R."/>
            <person name="Hildebrand F."/>
            <person name="Pallen M.J."/>
        </authorList>
    </citation>
    <scope>NUCLEOTIDE SEQUENCE</scope>
    <source>
        <strain evidence="4">D5-748</strain>
    </source>
</reference>
<feature type="region of interest" description="Disordered" evidence="1">
    <location>
        <begin position="263"/>
        <end position="299"/>
    </location>
</feature>
<reference evidence="4" key="1">
    <citation type="submission" date="2020-10" db="EMBL/GenBank/DDBJ databases">
        <authorList>
            <person name="Gilroy R."/>
        </authorList>
    </citation>
    <scope>NUCLEOTIDE SEQUENCE</scope>
    <source>
        <strain evidence="4">D5-748</strain>
    </source>
</reference>
<name>A0A9D9HCQ4_9BACT</name>
<evidence type="ECO:0000259" key="3">
    <source>
        <dbReference type="Pfam" id="PF18174"/>
    </source>
</evidence>
<feature type="region of interest" description="Disordered" evidence="1">
    <location>
        <begin position="160"/>
        <end position="187"/>
    </location>
</feature>
<keyword evidence="2" id="KW-0472">Membrane</keyword>
<evidence type="ECO:0000256" key="2">
    <source>
        <dbReference type="SAM" id="Phobius"/>
    </source>
</evidence>
<gene>
    <name evidence="4" type="ORF">IAC23_10335</name>
</gene>
<feature type="compositionally biased region" description="Acidic residues" evidence="1">
    <location>
        <begin position="171"/>
        <end position="187"/>
    </location>
</feature>
<feature type="transmembrane region" description="Helical" evidence="2">
    <location>
        <begin position="309"/>
        <end position="330"/>
    </location>
</feature>
<evidence type="ECO:0000313" key="4">
    <source>
        <dbReference type="EMBL" id="MBO8446069.1"/>
    </source>
</evidence>
<dbReference type="EMBL" id="JADIMO010000136">
    <property type="protein sequence ID" value="MBO8446069.1"/>
    <property type="molecule type" value="Genomic_DNA"/>
</dbReference>
<dbReference type="Proteomes" id="UP000823619">
    <property type="component" value="Unassembled WGS sequence"/>
</dbReference>
<proteinExistence type="predicted"/>
<evidence type="ECO:0000313" key="5">
    <source>
        <dbReference type="Proteomes" id="UP000823619"/>
    </source>
</evidence>
<evidence type="ECO:0000256" key="1">
    <source>
        <dbReference type="SAM" id="MobiDB-lite"/>
    </source>
</evidence>
<protein>
    <recommendedName>
        <fullName evidence="3">CCDC81-like prokaryotic HU domain-containing protein</fullName>
    </recommendedName>
</protein>
<feature type="compositionally biased region" description="Acidic residues" evidence="1">
    <location>
        <begin position="264"/>
        <end position="273"/>
    </location>
</feature>
<dbReference type="InterPro" id="IPR040495">
    <property type="entry name" value="HU-CCDC81_bac_1"/>
</dbReference>
<comment type="caution">
    <text evidence="4">The sequence shown here is derived from an EMBL/GenBank/DDBJ whole genome shotgun (WGS) entry which is preliminary data.</text>
</comment>
<keyword evidence="2" id="KW-1133">Transmembrane helix</keyword>